<dbReference type="PANTHER" id="PTHR16088">
    <property type="entry name" value="YY1 ASSOCIATED PROTEIN-RELATED"/>
    <property type="match status" value="1"/>
</dbReference>
<keyword evidence="2" id="KW-0804">Transcription</keyword>
<evidence type="ECO:0000256" key="3">
    <source>
        <dbReference type="ARBA" id="ARBA00023242"/>
    </source>
</evidence>
<feature type="region of interest" description="Disordered" evidence="4">
    <location>
        <begin position="128"/>
        <end position="149"/>
    </location>
</feature>
<evidence type="ECO:0000313" key="5">
    <source>
        <dbReference type="EMBL" id="KAB7498300.1"/>
    </source>
</evidence>
<dbReference type="EMBL" id="SEYY01019387">
    <property type="protein sequence ID" value="KAB7498300.1"/>
    <property type="molecule type" value="Genomic_DNA"/>
</dbReference>
<reference evidence="5 6" key="1">
    <citation type="journal article" date="2019" name="PLoS Biol.">
        <title>Sex chromosomes control vertical transmission of feminizing Wolbachia symbionts in an isopod.</title>
        <authorList>
            <person name="Becking T."/>
            <person name="Chebbi M.A."/>
            <person name="Giraud I."/>
            <person name="Moumen B."/>
            <person name="Laverre T."/>
            <person name="Caubet Y."/>
            <person name="Peccoud J."/>
            <person name="Gilbert C."/>
            <person name="Cordaux R."/>
        </authorList>
    </citation>
    <scope>NUCLEOTIDE SEQUENCE [LARGE SCALE GENOMIC DNA]</scope>
    <source>
        <strain evidence="5">ANa2</strain>
        <tissue evidence="5">Whole body excluding digestive tract and cuticle</tissue>
    </source>
</reference>
<dbReference type="AlphaFoldDB" id="A0A5N5T062"/>
<sequence length="217" mass="24870">MAQRSLNFSQDESLICSRTRSKCPLTDTPLEHLEMAFEPPDITADMYDTEVDDEDWGKFLLDLSKPTDAVKQAEDDERIDPEYNLMADTDEKCPSIDELREEFRGDRAVRISKREVHELVTDTLSCLESEDEDQDEEEVMKKTSSNDDSNNLNALTSTVMEESILINSALLTSGKMPCISKSLQQENQVLIRYLGFYVKNILDFILSKEFEYSGNIR</sequence>
<evidence type="ECO:0000256" key="1">
    <source>
        <dbReference type="ARBA" id="ARBA00023015"/>
    </source>
</evidence>
<keyword evidence="6" id="KW-1185">Reference proteome</keyword>
<gene>
    <name evidence="5" type="primary">GON4L_1</name>
    <name evidence="5" type="ORF">Anas_05425</name>
</gene>
<keyword evidence="3" id="KW-0539">Nucleus</keyword>
<keyword evidence="1" id="KW-0805">Transcription regulation</keyword>
<evidence type="ECO:0000313" key="6">
    <source>
        <dbReference type="Proteomes" id="UP000326759"/>
    </source>
</evidence>
<proteinExistence type="predicted"/>
<dbReference type="PANTHER" id="PTHR16088:SF3">
    <property type="entry name" value="GON-4-LIKE PROTEIN"/>
    <property type="match status" value="1"/>
</dbReference>
<dbReference type="GO" id="GO:0006355">
    <property type="term" value="P:regulation of DNA-templated transcription"/>
    <property type="evidence" value="ECO:0007669"/>
    <property type="project" value="TreeGrafter"/>
</dbReference>
<comment type="caution">
    <text evidence="5">The sequence shown here is derived from an EMBL/GenBank/DDBJ whole genome shotgun (WGS) entry which is preliminary data.</text>
</comment>
<evidence type="ECO:0000256" key="2">
    <source>
        <dbReference type="ARBA" id="ARBA00023163"/>
    </source>
</evidence>
<dbReference type="OrthoDB" id="6383045at2759"/>
<dbReference type="GO" id="GO:0003712">
    <property type="term" value="F:transcription coregulator activity"/>
    <property type="evidence" value="ECO:0007669"/>
    <property type="project" value="TreeGrafter"/>
</dbReference>
<feature type="compositionally biased region" description="Acidic residues" evidence="4">
    <location>
        <begin position="128"/>
        <end position="138"/>
    </location>
</feature>
<dbReference type="InterPro" id="IPR052435">
    <property type="entry name" value="YY1-Transcr_Regul"/>
</dbReference>
<dbReference type="Proteomes" id="UP000326759">
    <property type="component" value="Unassembled WGS sequence"/>
</dbReference>
<protein>
    <submittedName>
        <fullName evidence="5">GON-4-like protein</fullName>
    </submittedName>
</protein>
<evidence type="ECO:0000256" key="4">
    <source>
        <dbReference type="SAM" id="MobiDB-lite"/>
    </source>
</evidence>
<dbReference type="GO" id="GO:0005634">
    <property type="term" value="C:nucleus"/>
    <property type="evidence" value="ECO:0007669"/>
    <property type="project" value="TreeGrafter"/>
</dbReference>
<organism evidence="5 6">
    <name type="scientific">Armadillidium nasatum</name>
    <dbReference type="NCBI Taxonomy" id="96803"/>
    <lineage>
        <taxon>Eukaryota</taxon>
        <taxon>Metazoa</taxon>
        <taxon>Ecdysozoa</taxon>
        <taxon>Arthropoda</taxon>
        <taxon>Crustacea</taxon>
        <taxon>Multicrustacea</taxon>
        <taxon>Malacostraca</taxon>
        <taxon>Eumalacostraca</taxon>
        <taxon>Peracarida</taxon>
        <taxon>Isopoda</taxon>
        <taxon>Oniscidea</taxon>
        <taxon>Crinocheta</taxon>
        <taxon>Armadillidiidae</taxon>
        <taxon>Armadillidium</taxon>
    </lineage>
</organism>
<accession>A0A5N5T062</accession>
<name>A0A5N5T062_9CRUS</name>